<dbReference type="OrthoDB" id="2372097at2"/>
<evidence type="ECO:0000259" key="4">
    <source>
        <dbReference type="Pfam" id="PF20769"/>
    </source>
</evidence>
<dbReference type="Proteomes" id="UP000030012">
    <property type="component" value="Unassembled WGS sequence"/>
</dbReference>
<dbReference type="EMBL" id="JENJ01000001">
    <property type="protein sequence ID" value="KGM98374.1"/>
    <property type="molecule type" value="Genomic_DNA"/>
</dbReference>
<feature type="domain" description="Sporulation protein YpeB N-terminal" evidence="4">
    <location>
        <begin position="29"/>
        <end position="164"/>
    </location>
</feature>
<organism evidence="5 6">
    <name type="scientific">Clostridium novyi A str. 4552</name>
    <dbReference type="NCBI Taxonomy" id="1444289"/>
    <lineage>
        <taxon>Bacteria</taxon>
        <taxon>Bacillati</taxon>
        <taxon>Bacillota</taxon>
        <taxon>Clostridia</taxon>
        <taxon>Eubacteriales</taxon>
        <taxon>Clostridiaceae</taxon>
        <taxon>Clostridium</taxon>
    </lineage>
</organism>
<feature type="domain" description="Sporulation protein YpeB PepSY1 and PepSY2" evidence="3">
    <location>
        <begin position="182"/>
        <end position="376"/>
    </location>
</feature>
<evidence type="ECO:0000313" key="5">
    <source>
        <dbReference type="EMBL" id="KGM98374.1"/>
    </source>
</evidence>
<dbReference type="NCBIfam" id="TIGR02889">
    <property type="entry name" value="spore_YpeB"/>
    <property type="match status" value="1"/>
</dbReference>
<name>A0A0A0IA90_CLONO</name>
<dbReference type="InterPro" id="IPR048402">
    <property type="entry name" value="YpeB_N"/>
</dbReference>
<dbReference type="RefSeq" id="WP_039251646.1">
    <property type="nucleotide sequence ID" value="NZ_JENJ01000001.1"/>
</dbReference>
<evidence type="ECO:0000259" key="2">
    <source>
        <dbReference type="Pfam" id="PF03413"/>
    </source>
</evidence>
<reference evidence="5 6" key="1">
    <citation type="submission" date="2014-01" db="EMBL/GenBank/DDBJ databases">
        <title>Plasmidome dynamics in the species complex Clostridium novyi sensu lato converts strains of independent lineages into distinctly different pathogens.</title>
        <authorList>
            <person name="Skarin H."/>
            <person name="Segerman B."/>
        </authorList>
    </citation>
    <scope>NUCLEOTIDE SEQUENCE [LARGE SCALE GENOMIC DNA]</scope>
    <source>
        <strain evidence="5 6">4552</strain>
    </source>
</reference>
<gene>
    <name evidence="5" type="ORF">Z968_00030</name>
</gene>
<feature type="transmembrane region" description="Helical" evidence="1">
    <location>
        <begin position="6"/>
        <end position="28"/>
    </location>
</feature>
<sequence length="452" mass="51389">MNKKRVIYTTIVSFIVVFATTFAILMTLERNDYRNYLQGEYTKSMYQLIDSVKNLKSSLAKSAIVNSKEANIITFGNISKYADIANDKIHSIPVSQEYVDGTSKFLAQIGDFAHTLSRSSFEDRKLTDKDYEKIESLKDQADYLLIQLSQVQKDISEGKLKWGEIRKKATSKLGKSSENLASDKFKAIQNQVLQYPTLINDGPFSENTLQIKPKVTSEKEVTEQDAKNVIKKIFGESKIKNITRKDDPKSKIPSYRFGVNLNERSEGSEIVCEISKNGGHIVYLIDNRKVDKSAIDVKKAKELGSAFLDKFGYKNMKPTYTQKFDNTVTISYVYNKNNINIYPDQIKLKIALDNGEIIGIESDKYLTSHIENRQIPKPKISEEVAKDKIGKNLKVDSVKLAIIPTETNKEILCYEFSGKYKDDEFIVYINAETGYEQRILQIIKTSNGELAL</sequence>
<dbReference type="Pfam" id="PF20769">
    <property type="entry name" value="YPEB_N"/>
    <property type="match status" value="1"/>
</dbReference>
<evidence type="ECO:0000256" key="1">
    <source>
        <dbReference type="SAM" id="Phobius"/>
    </source>
</evidence>
<keyword evidence="1" id="KW-0812">Transmembrane</keyword>
<feature type="domain" description="PepSY" evidence="2">
    <location>
        <begin position="379"/>
        <end position="436"/>
    </location>
</feature>
<keyword evidence="1" id="KW-1133">Transmembrane helix</keyword>
<dbReference type="InterPro" id="IPR025711">
    <property type="entry name" value="PepSY"/>
</dbReference>
<dbReference type="Pfam" id="PF14620">
    <property type="entry name" value="YPEB_PepSY1-2"/>
    <property type="match status" value="1"/>
</dbReference>
<accession>A0A0A0IA90</accession>
<evidence type="ECO:0000313" key="6">
    <source>
        <dbReference type="Proteomes" id="UP000030012"/>
    </source>
</evidence>
<dbReference type="GO" id="GO:0009847">
    <property type="term" value="P:spore germination"/>
    <property type="evidence" value="ECO:0007669"/>
    <property type="project" value="InterPro"/>
</dbReference>
<evidence type="ECO:0000259" key="3">
    <source>
        <dbReference type="Pfam" id="PF14620"/>
    </source>
</evidence>
<keyword evidence="1" id="KW-0472">Membrane</keyword>
<protein>
    <submittedName>
        <fullName evidence="5">Spore gernimation protein</fullName>
    </submittedName>
</protein>
<dbReference type="InterPro" id="IPR014239">
    <property type="entry name" value="YpeB_PepSY1-2"/>
</dbReference>
<proteinExistence type="predicted"/>
<dbReference type="Pfam" id="PF03413">
    <property type="entry name" value="PepSY"/>
    <property type="match status" value="1"/>
</dbReference>
<dbReference type="AlphaFoldDB" id="A0A0A0IA90"/>
<comment type="caution">
    <text evidence="5">The sequence shown here is derived from an EMBL/GenBank/DDBJ whole genome shotgun (WGS) entry which is preliminary data.</text>
</comment>